<gene>
    <name evidence="1" type="ORF">WOLCODRAFT_149498</name>
</gene>
<accession>A0A2H3J9G4</accession>
<name>A0A2H3J9G4_WOLCO</name>
<evidence type="ECO:0000313" key="1">
    <source>
        <dbReference type="EMBL" id="PCH38561.1"/>
    </source>
</evidence>
<dbReference type="EMBL" id="KB467942">
    <property type="protein sequence ID" value="PCH38561.1"/>
    <property type="molecule type" value="Genomic_DNA"/>
</dbReference>
<protein>
    <submittedName>
        <fullName evidence="1">Uncharacterized protein</fullName>
    </submittedName>
</protein>
<proteinExistence type="predicted"/>
<dbReference type="STRING" id="742152.A0A2H3J9G4"/>
<reference evidence="1 2" key="1">
    <citation type="journal article" date="2012" name="Science">
        <title>The Paleozoic origin of enzymatic lignin decomposition reconstructed from 31 fungal genomes.</title>
        <authorList>
            <person name="Floudas D."/>
            <person name="Binder M."/>
            <person name="Riley R."/>
            <person name="Barry K."/>
            <person name="Blanchette R.A."/>
            <person name="Henrissat B."/>
            <person name="Martinez A.T."/>
            <person name="Otillar R."/>
            <person name="Spatafora J.W."/>
            <person name="Yadav J.S."/>
            <person name="Aerts A."/>
            <person name="Benoit I."/>
            <person name="Boyd A."/>
            <person name="Carlson A."/>
            <person name="Copeland A."/>
            <person name="Coutinho P.M."/>
            <person name="de Vries R.P."/>
            <person name="Ferreira P."/>
            <person name="Findley K."/>
            <person name="Foster B."/>
            <person name="Gaskell J."/>
            <person name="Glotzer D."/>
            <person name="Gorecki P."/>
            <person name="Heitman J."/>
            <person name="Hesse C."/>
            <person name="Hori C."/>
            <person name="Igarashi K."/>
            <person name="Jurgens J.A."/>
            <person name="Kallen N."/>
            <person name="Kersten P."/>
            <person name="Kohler A."/>
            <person name="Kuees U."/>
            <person name="Kumar T.K.A."/>
            <person name="Kuo A."/>
            <person name="LaButti K."/>
            <person name="Larrondo L.F."/>
            <person name="Lindquist E."/>
            <person name="Ling A."/>
            <person name="Lombard V."/>
            <person name="Lucas S."/>
            <person name="Lundell T."/>
            <person name="Martin R."/>
            <person name="McLaughlin D.J."/>
            <person name="Morgenstern I."/>
            <person name="Morin E."/>
            <person name="Murat C."/>
            <person name="Nagy L.G."/>
            <person name="Nolan M."/>
            <person name="Ohm R.A."/>
            <person name="Patyshakuliyeva A."/>
            <person name="Rokas A."/>
            <person name="Ruiz-Duenas F.J."/>
            <person name="Sabat G."/>
            <person name="Salamov A."/>
            <person name="Samejima M."/>
            <person name="Schmutz J."/>
            <person name="Slot J.C."/>
            <person name="St John F."/>
            <person name="Stenlid J."/>
            <person name="Sun H."/>
            <person name="Sun S."/>
            <person name="Syed K."/>
            <person name="Tsang A."/>
            <person name="Wiebenga A."/>
            <person name="Young D."/>
            <person name="Pisabarro A."/>
            <person name="Eastwood D.C."/>
            <person name="Martin F."/>
            <person name="Cullen D."/>
            <person name="Grigoriev I.V."/>
            <person name="Hibbett D.S."/>
        </authorList>
    </citation>
    <scope>NUCLEOTIDE SEQUENCE [LARGE SCALE GENOMIC DNA]</scope>
    <source>
        <strain evidence="1 2">MD-104</strain>
    </source>
</reference>
<evidence type="ECO:0000313" key="2">
    <source>
        <dbReference type="Proteomes" id="UP000218811"/>
    </source>
</evidence>
<dbReference type="Proteomes" id="UP000218811">
    <property type="component" value="Unassembled WGS sequence"/>
</dbReference>
<dbReference type="AlphaFoldDB" id="A0A2H3J9G4"/>
<keyword evidence="2" id="KW-1185">Reference proteome</keyword>
<organism evidence="1 2">
    <name type="scientific">Wolfiporia cocos (strain MD-104)</name>
    <name type="common">Brown rot fungus</name>
    <dbReference type="NCBI Taxonomy" id="742152"/>
    <lineage>
        <taxon>Eukaryota</taxon>
        <taxon>Fungi</taxon>
        <taxon>Dikarya</taxon>
        <taxon>Basidiomycota</taxon>
        <taxon>Agaricomycotina</taxon>
        <taxon>Agaricomycetes</taxon>
        <taxon>Polyporales</taxon>
        <taxon>Phaeolaceae</taxon>
        <taxon>Wolfiporia</taxon>
    </lineage>
</organism>
<sequence>MPPWSQQMNPFLPGYMPPVLPSPALVPLMEAPQTAHMNTPRYKSKVRELGDFNSEGFKDWYMQLNLYIDDNAPLLFMDSKKVGAAISMICGTKVDPWVMGFTKEHYLSGQWCISWPRFIWELHQKFNDPDLEKKVAVAAEKRMMQARKGTTKWSTCHKSIFSLFPYIRPTMAPSPIR</sequence>